<name>A0AAE0B1F2_9ROSI</name>
<protein>
    <submittedName>
        <fullName evidence="2">Uncharacterized protein</fullName>
    </submittedName>
</protein>
<sequence>MDPKLVGLGAAVMALGCRCRMVGTIGTTWIIILLGRKIITSDTVGNWDWVIGLAVKLLILELKILIKMRITGKEGDTGKGDKRPKKVMAPKKNSKMGSKNVEGSRFAILSENMDEDSNADCGQAAASSSKVLNEITNKIPSSQNQLSFNASKYLVSPSIDKNFSRPFKENGNGVWIKRNGKASRKNSQQLASAMDEDIEYNDVL</sequence>
<feature type="compositionally biased region" description="Acidic residues" evidence="1">
    <location>
        <begin position="194"/>
        <end position="204"/>
    </location>
</feature>
<proteinExistence type="predicted"/>
<evidence type="ECO:0000313" key="2">
    <source>
        <dbReference type="EMBL" id="KAK3228047.1"/>
    </source>
</evidence>
<keyword evidence="3" id="KW-1185">Reference proteome</keyword>
<feature type="region of interest" description="Disordered" evidence="1">
    <location>
        <begin position="74"/>
        <end position="98"/>
    </location>
</feature>
<dbReference type="AlphaFoldDB" id="A0AAE0B1F2"/>
<organism evidence="2 3">
    <name type="scientific">Dipteronia sinensis</name>
    <dbReference type="NCBI Taxonomy" id="43782"/>
    <lineage>
        <taxon>Eukaryota</taxon>
        <taxon>Viridiplantae</taxon>
        <taxon>Streptophyta</taxon>
        <taxon>Embryophyta</taxon>
        <taxon>Tracheophyta</taxon>
        <taxon>Spermatophyta</taxon>
        <taxon>Magnoliopsida</taxon>
        <taxon>eudicotyledons</taxon>
        <taxon>Gunneridae</taxon>
        <taxon>Pentapetalae</taxon>
        <taxon>rosids</taxon>
        <taxon>malvids</taxon>
        <taxon>Sapindales</taxon>
        <taxon>Sapindaceae</taxon>
        <taxon>Hippocastanoideae</taxon>
        <taxon>Acereae</taxon>
        <taxon>Dipteronia</taxon>
    </lineage>
</organism>
<dbReference type="PROSITE" id="PS51257">
    <property type="entry name" value="PROKAR_LIPOPROTEIN"/>
    <property type="match status" value="1"/>
</dbReference>
<feature type="region of interest" description="Disordered" evidence="1">
    <location>
        <begin position="181"/>
        <end position="204"/>
    </location>
</feature>
<gene>
    <name evidence="2" type="ORF">Dsin_007909</name>
</gene>
<dbReference type="EMBL" id="JANJYJ010000002">
    <property type="protein sequence ID" value="KAK3228047.1"/>
    <property type="molecule type" value="Genomic_DNA"/>
</dbReference>
<reference evidence="2" key="1">
    <citation type="journal article" date="2023" name="Plant J.">
        <title>Genome sequences and population genomics provide insights into the demographic history, inbreeding, and mutation load of two 'living fossil' tree species of Dipteronia.</title>
        <authorList>
            <person name="Feng Y."/>
            <person name="Comes H.P."/>
            <person name="Chen J."/>
            <person name="Zhu S."/>
            <person name="Lu R."/>
            <person name="Zhang X."/>
            <person name="Li P."/>
            <person name="Qiu J."/>
            <person name="Olsen K.M."/>
            <person name="Qiu Y."/>
        </authorList>
    </citation>
    <scope>NUCLEOTIDE SEQUENCE</scope>
    <source>
        <strain evidence="2">NBL</strain>
    </source>
</reference>
<dbReference type="Proteomes" id="UP001281410">
    <property type="component" value="Unassembled WGS sequence"/>
</dbReference>
<evidence type="ECO:0000313" key="3">
    <source>
        <dbReference type="Proteomes" id="UP001281410"/>
    </source>
</evidence>
<feature type="compositionally biased region" description="Basic residues" evidence="1">
    <location>
        <begin position="82"/>
        <end position="94"/>
    </location>
</feature>
<evidence type="ECO:0000256" key="1">
    <source>
        <dbReference type="SAM" id="MobiDB-lite"/>
    </source>
</evidence>
<comment type="caution">
    <text evidence="2">The sequence shown here is derived from an EMBL/GenBank/DDBJ whole genome shotgun (WGS) entry which is preliminary data.</text>
</comment>
<accession>A0AAE0B1F2</accession>